<dbReference type="GO" id="GO:0016209">
    <property type="term" value="F:antioxidant activity"/>
    <property type="evidence" value="ECO:0007669"/>
    <property type="project" value="InterPro"/>
</dbReference>
<accession>A0A8F9TU93</accession>
<dbReference type="KEGG" id="ole:K0B96_10155"/>
<evidence type="ECO:0000313" key="3">
    <source>
        <dbReference type="EMBL" id="QYM77687.1"/>
    </source>
</evidence>
<dbReference type="Gene3D" id="3.40.30.10">
    <property type="entry name" value="Glutaredoxin"/>
    <property type="match status" value="1"/>
</dbReference>
<dbReference type="GO" id="GO:0016491">
    <property type="term" value="F:oxidoreductase activity"/>
    <property type="evidence" value="ECO:0007669"/>
    <property type="project" value="InterPro"/>
</dbReference>
<feature type="domain" description="Thioredoxin" evidence="2">
    <location>
        <begin position="30"/>
        <end position="185"/>
    </location>
</feature>
<dbReference type="SUPFAM" id="SSF52833">
    <property type="entry name" value="Thioredoxin-like"/>
    <property type="match status" value="1"/>
</dbReference>
<keyword evidence="1" id="KW-0732">Signal</keyword>
<dbReference type="InterPro" id="IPR047262">
    <property type="entry name" value="PRX-like1"/>
</dbReference>
<dbReference type="InterPro" id="IPR000866">
    <property type="entry name" value="AhpC/TSA"/>
</dbReference>
<proteinExistence type="predicted"/>
<dbReference type="PANTHER" id="PTHR43640">
    <property type="entry name" value="OS07G0260300 PROTEIN"/>
    <property type="match status" value="1"/>
</dbReference>
<feature type="signal peptide" evidence="1">
    <location>
        <begin position="1"/>
        <end position="27"/>
    </location>
</feature>
<organism evidence="3 4">
    <name type="scientific">Horticoccus luteus</name>
    <dbReference type="NCBI Taxonomy" id="2862869"/>
    <lineage>
        <taxon>Bacteria</taxon>
        <taxon>Pseudomonadati</taxon>
        <taxon>Verrucomicrobiota</taxon>
        <taxon>Opitutia</taxon>
        <taxon>Opitutales</taxon>
        <taxon>Opitutaceae</taxon>
        <taxon>Horticoccus</taxon>
    </lineage>
</organism>
<dbReference type="RefSeq" id="WP_220160792.1">
    <property type="nucleotide sequence ID" value="NZ_CP080507.1"/>
</dbReference>
<evidence type="ECO:0000259" key="2">
    <source>
        <dbReference type="PROSITE" id="PS51352"/>
    </source>
</evidence>
<reference evidence="3" key="1">
    <citation type="submission" date="2021-08" db="EMBL/GenBank/DDBJ databases">
        <title>Genome of a novel bacterium of the phylum Verrucomicrobia, Oleiharenicola sp. KSB-15.</title>
        <authorList>
            <person name="Chung J.-H."/>
            <person name="Ahn J.-H."/>
            <person name="Yoon Y."/>
            <person name="Kim D.-Y."/>
            <person name="An S.-H."/>
            <person name="Park I."/>
            <person name="Yeon J."/>
        </authorList>
    </citation>
    <scope>NUCLEOTIDE SEQUENCE</scope>
    <source>
        <strain evidence="3">KSB-15</strain>
    </source>
</reference>
<name>A0A8F9TU93_9BACT</name>
<gene>
    <name evidence="3" type="ORF">K0B96_10155</name>
</gene>
<evidence type="ECO:0000313" key="4">
    <source>
        <dbReference type="Proteomes" id="UP000825051"/>
    </source>
</evidence>
<dbReference type="PANTHER" id="PTHR43640:SF1">
    <property type="entry name" value="THIOREDOXIN-DEPENDENT PEROXIREDOXIN"/>
    <property type="match status" value="1"/>
</dbReference>
<sequence>MKNMISRLVVLTALVALIAGGASGVKAASAKVGEAAPDFTLADINGQSHRLSDYRGKTVVLEWFNPECPFVKKHYESGNLPRTQKGAMADGVVWLTINSGHPGAQGSYNAQEVRDWLKTHDATPTAYMRDEDGSVGRLYGAKTTPHMFIITPQGELVYQGAIDSIRSASKADIPKAENYVTSALRELKAGEPIAKANTQPYGCAVKY</sequence>
<dbReference type="CDD" id="cd02969">
    <property type="entry name" value="PRX_like1"/>
    <property type="match status" value="1"/>
</dbReference>
<evidence type="ECO:0000256" key="1">
    <source>
        <dbReference type="SAM" id="SignalP"/>
    </source>
</evidence>
<dbReference type="EMBL" id="CP080507">
    <property type="protein sequence ID" value="QYM77687.1"/>
    <property type="molecule type" value="Genomic_DNA"/>
</dbReference>
<dbReference type="InterPro" id="IPR036249">
    <property type="entry name" value="Thioredoxin-like_sf"/>
</dbReference>
<dbReference type="Pfam" id="PF00578">
    <property type="entry name" value="AhpC-TSA"/>
    <property type="match status" value="1"/>
</dbReference>
<dbReference type="PROSITE" id="PS51352">
    <property type="entry name" value="THIOREDOXIN_2"/>
    <property type="match status" value="1"/>
</dbReference>
<keyword evidence="4" id="KW-1185">Reference proteome</keyword>
<feature type="chain" id="PRO_5034756552" evidence="1">
    <location>
        <begin position="28"/>
        <end position="207"/>
    </location>
</feature>
<protein>
    <submittedName>
        <fullName evidence="3">Thioredoxin family protein</fullName>
    </submittedName>
</protein>
<dbReference type="AlphaFoldDB" id="A0A8F9TU93"/>
<dbReference type="InterPro" id="IPR013766">
    <property type="entry name" value="Thioredoxin_domain"/>
</dbReference>
<dbReference type="Proteomes" id="UP000825051">
    <property type="component" value="Chromosome"/>
</dbReference>